<dbReference type="FunFam" id="1.10.8.270:FF:000031">
    <property type="entry name" value="TBC1 domain family member 5"/>
    <property type="match status" value="1"/>
</dbReference>
<organism evidence="5 6">
    <name type="scientific">Penicilliopsis zonata CBS 506.65</name>
    <dbReference type="NCBI Taxonomy" id="1073090"/>
    <lineage>
        <taxon>Eukaryota</taxon>
        <taxon>Fungi</taxon>
        <taxon>Dikarya</taxon>
        <taxon>Ascomycota</taxon>
        <taxon>Pezizomycotina</taxon>
        <taxon>Eurotiomycetes</taxon>
        <taxon>Eurotiomycetidae</taxon>
        <taxon>Eurotiales</taxon>
        <taxon>Aspergillaceae</taxon>
        <taxon>Penicilliopsis</taxon>
    </lineage>
</organism>
<evidence type="ECO:0000313" key="5">
    <source>
        <dbReference type="EMBL" id="OJJ51327.1"/>
    </source>
</evidence>
<dbReference type="Gene3D" id="1.10.472.80">
    <property type="entry name" value="Ypt/Rab-GAP domain of gyp1p, domain 3"/>
    <property type="match status" value="1"/>
</dbReference>
<dbReference type="Proteomes" id="UP000184188">
    <property type="component" value="Unassembled WGS sequence"/>
</dbReference>
<feature type="domain" description="Rab-GAP TBC" evidence="4">
    <location>
        <begin position="36"/>
        <end position="298"/>
    </location>
</feature>
<dbReference type="RefSeq" id="XP_022585837.1">
    <property type="nucleotide sequence ID" value="XM_022726612.1"/>
</dbReference>
<feature type="region of interest" description="Disordered" evidence="3">
    <location>
        <begin position="671"/>
        <end position="711"/>
    </location>
</feature>
<evidence type="ECO:0000256" key="3">
    <source>
        <dbReference type="SAM" id="MobiDB-lite"/>
    </source>
</evidence>
<dbReference type="PROSITE" id="PS50086">
    <property type="entry name" value="TBC_RABGAP"/>
    <property type="match status" value="1"/>
</dbReference>
<dbReference type="PANTHER" id="PTHR22957">
    <property type="entry name" value="TBC1 DOMAIN FAMILY MEMBER GTPASE-ACTIVATING PROTEIN"/>
    <property type="match status" value="1"/>
</dbReference>
<feature type="region of interest" description="Disordered" evidence="3">
    <location>
        <begin position="367"/>
        <end position="425"/>
    </location>
</feature>
<evidence type="ECO:0000313" key="6">
    <source>
        <dbReference type="Proteomes" id="UP000184188"/>
    </source>
</evidence>
<dbReference type="STRING" id="1073090.A0A1L9SW47"/>
<dbReference type="InterPro" id="IPR000195">
    <property type="entry name" value="Rab-GAP-TBC_dom"/>
</dbReference>
<dbReference type="PANTHER" id="PTHR22957:SF337">
    <property type="entry name" value="TBC1 DOMAIN FAMILY MEMBER 5"/>
    <property type="match status" value="1"/>
</dbReference>
<sequence>MRTIEDTRTRWDSLFRNGESTADLRRALKSDQEGSPCIDGLRSICWKAFLLFGDLDRTQWLQTMADSRSAYSALREHLLKYIDHPDDLQSTIDPLADDEESPWQTLRRDENMRAEISQDIERCLQENSFFREPTTKAKMLNVLFIYAKLNPDLGYRQGMHEILAPILWVVDRDTVDKSSLGDGLGEQNGDVLQLLDPDYIEHDSFTLFCTVMQTLRVYYEHKEQRSISGQVGVSPIVSRCQNLQTSMLAATDPDLSNHLQAVDILPQIFLTRWIRLLFGREFPFDDVLVVWDHLFAEGLRTDLVEFFCVAMLLRIRWQLLEADYSTALSTLLRYPSPDPEHPQTFVYDGLYLEQNPTVERGRFIISKYTGKPPDSPNSTKSSQGNTTRQKPSRRVSQIRSSDLRDSSENRSPSSRSSARSSPKSLETLFQDVSEGIQRRTETWGVAKVVRGAVSEARRNIQTIQSEARLPRGIIAVDPLVGSTSVPTHNSPVVRRDLAQIAELQLKLDRQEQRSKQLAETLGHALDQLRSQSDKIEELDPAIHSAVTAALRTLKSVKTCLETGRDAPANTEDAPPITVESPRSEVEQPDQTANRSSPSPSSPPPPPPPSSSSSTDLEGNIARPRPSQLPPPPPLLGAGLVNPTPSRPGLRPSLADSDFSWMVDSRRNISSFVSPASVLPEQTRHGDSHKAKQNPLFGAGGTQEDLDQGSVDDLRLYSLQK</sequence>
<evidence type="ECO:0000256" key="1">
    <source>
        <dbReference type="ARBA" id="ARBA00022468"/>
    </source>
</evidence>
<keyword evidence="6" id="KW-1185">Reference proteome</keyword>
<keyword evidence="1" id="KW-0343">GTPase activation</keyword>
<dbReference type="OrthoDB" id="27140at2759"/>
<dbReference type="Gene3D" id="1.10.8.270">
    <property type="entry name" value="putative rabgap domain of human tbc1 domain family member 14 like domains"/>
    <property type="match status" value="1"/>
</dbReference>
<dbReference type="GO" id="GO:0005096">
    <property type="term" value="F:GTPase activator activity"/>
    <property type="evidence" value="ECO:0007669"/>
    <property type="project" value="UniProtKB-KW"/>
</dbReference>
<dbReference type="GeneID" id="34613076"/>
<dbReference type="FunFam" id="1.10.472.80:FF:000038">
    <property type="entry name" value="TBC1 domain family member 5"/>
    <property type="match status" value="1"/>
</dbReference>
<protein>
    <recommendedName>
        <fullName evidence="4">Rab-GAP TBC domain-containing protein</fullName>
    </recommendedName>
</protein>
<evidence type="ECO:0000259" key="4">
    <source>
        <dbReference type="PROSITE" id="PS50086"/>
    </source>
</evidence>
<feature type="region of interest" description="Disordered" evidence="3">
    <location>
        <begin position="562"/>
        <end position="655"/>
    </location>
</feature>
<name>A0A1L9SW47_9EURO</name>
<dbReference type="VEuPathDB" id="FungiDB:ASPZODRAFT_163178"/>
<dbReference type="SMART" id="SM00164">
    <property type="entry name" value="TBC"/>
    <property type="match status" value="1"/>
</dbReference>
<feature type="compositionally biased region" description="Pro residues" evidence="3">
    <location>
        <begin position="599"/>
        <end position="609"/>
    </location>
</feature>
<feature type="compositionally biased region" description="Low complexity" evidence="3">
    <location>
        <begin position="409"/>
        <end position="424"/>
    </location>
</feature>
<dbReference type="EMBL" id="KV878336">
    <property type="protein sequence ID" value="OJJ51327.1"/>
    <property type="molecule type" value="Genomic_DNA"/>
</dbReference>
<reference evidence="6" key="1">
    <citation type="journal article" date="2017" name="Genome Biol.">
        <title>Comparative genomics reveals high biological diversity and specific adaptations in the industrially and medically important fungal genus Aspergillus.</title>
        <authorList>
            <person name="de Vries R.P."/>
            <person name="Riley R."/>
            <person name="Wiebenga A."/>
            <person name="Aguilar-Osorio G."/>
            <person name="Amillis S."/>
            <person name="Uchima C.A."/>
            <person name="Anderluh G."/>
            <person name="Asadollahi M."/>
            <person name="Askin M."/>
            <person name="Barry K."/>
            <person name="Battaglia E."/>
            <person name="Bayram O."/>
            <person name="Benocci T."/>
            <person name="Braus-Stromeyer S.A."/>
            <person name="Caldana C."/>
            <person name="Canovas D."/>
            <person name="Cerqueira G.C."/>
            <person name="Chen F."/>
            <person name="Chen W."/>
            <person name="Choi C."/>
            <person name="Clum A."/>
            <person name="Dos Santos R.A."/>
            <person name="Damasio A.R."/>
            <person name="Diallinas G."/>
            <person name="Emri T."/>
            <person name="Fekete E."/>
            <person name="Flipphi M."/>
            <person name="Freyberg S."/>
            <person name="Gallo A."/>
            <person name="Gournas C."/>
            <person name="Habgood R."/>
            <person name="Hainaut M."/>
            <person name="Harispe M.L."/>
            <person name="Henrissat B."/>
            <person name="Hilden K.S."/>
            <person name="Hope R."/>
            <person name="Hossain A."/>
            <person name="Karabika E."/>
            <person name="Karaffa L."/>
            <person name="Karanyi Z."/>
            <person name="Krasevec N."/>
            <person name="Kuo A."/>
            <person name="Kusch H."/>
            <person name="LaButti K."/>
            <person name="Lagendijk E.L."/>
            <person name="Lapidus A."/>
            <person name="Levasseur A."/>
            <person name="Lindquist E."/>
            <person name="Lipzen A."/>
            <person name="Logrieco A.F."/>
            <person name="MacCabe A."/>
            <person name="Maekelae M.R."/>
            <person name="Malavazi I."/>
            <person name="Melin P."/>
            <person name="Meyer V."/>
            <person name="Mielnichuk N."/>
            <person name="Miskei M."/>
            <person name="Molnar A.P."/>
            <person name="Mule G."/>
            <person name="Ngan C.Y."/>
            <person name="Orejas M."/>
            <person name="Orosz E."/>
            <person name="Ouedraogo J.P."/>
            <person name="Overkamp K.M."/>
            <person name="Park H.-S."/>
            <person name="Perrone G."/>
            <person name="Piumi F."/>
            <person name="Punt P.J."/>
            <person name="Ram A.F."/>
            <person name="Ramon A."/>
            <person name="Rauscher S."/>
            <person name="Record E."/>
            <person name="Riano-Pachon D.M."/>
            <person name="Robert V."/>
            <person name="Roehrig J."/>
            <person name="Ruller R."/>
            <person name="Salamov A."/>
            <person name="Salih N.S."/>
            <person name="Samson R.A."/>
            <person name="Sandor E."/>
            <person name="Sanguinetti M."/>
            <person name="Schuetze T."/>
            <person name="Sepcic K."/>
            <person name="Shelest E."/>
            <person name="Sherlock G."/>
            <person name="Sophianopoulou V."/>
            <person name="Squina F.M."/>
            <person name="Sun H."/>
            <person name="Susca A."/>
            <person name="Todd R.B."/>
            <person name="Tsang A."/>
            <person name="Unkles S.E."/>
            <person name="van de Wiele N."/>
            <person name="van Rossen-Uffink D."/>
            <person name="Oliveira J.V."/>
            <person name="Vesth T.C."/>
            <person name="Visser J."/>
            <person name="Yu J.-H."/>
            <person name="Zhou M."/>
            <person name="Andersen M.R."/>
            <person name="Archer D.B."/>
            <person name="Baker S.E."/>
            <person name="Benoit I."/>
            <person name="Brakhage A.A."/>
            <person name="Braus G.H."/>
            <person name="Fischer R."/>
            <person name="Frisvad J.C."/>
            <person name="Goldman G.H."/>
            <person name="Houbraken J."/>
            <person name="Oakley B."/>
            <person name="Pocsi I."/>
            <person name="Scazzocchio C."/>
            <person name="Seiboth B."/>
            <person name="vanKuyk P.A."/>
            <person name="Wortman J."/>
            <person name="Dyer P.S."/>
            <person name="Grigoriev I.V."/>
        </authorList>
    </citation>
    <scope>NUCLEOTIDE SEQUENCE [LARGE SCALE GENOMIC DNA]</scope>
    <source>
        <strain evidence="6">CBS 506.65</strain>
    </source>
</reference>
<evidence type="ECO:0000256" key="2">
    <source>
        <dbReference type="SAM" id="Coils"/>
    </source>
</evidence>
<accession>A0A1L9SW47</accession>
<dbReference type="InterPro" id="IPR035969">
    <property type="entry name" value="Rab-GAP_TBC_sf"/>
</dbReference>
<feature type="coiled-coil region" evidence="2">
    <location>
        <begin position="493"/>
        <end position="520"/>
    </location>
</feature>
<proteinExistence type="predicted"/>
<dbReference type="Pfam" id="PF00566">
    <property type="entry name" value="RabGAP-TBC"/>
    <property type="match status" value="1"/>
</dbReference>
<keyword evidence="2" id="KW-0175">Coiled coil</keyword>
<dbReference type="SUPFAM" id="SSF47923">
    <property type="entry name" value="Ypt/Rab-GAP domain of gyp1p"/>
    <property type="match status" value="2"/>
</dbReference>
<dbReference type="AlphaFoldDB" id="A0A1L9SW47"/>
<feature type="compositionally biased region" description="Polar residues" evidence="3">
    <location>
        <begin position="376"/>
        <end position="400"/>
    </location>
</feature>
<gene>
    <name evidence="5" type="ORF">ASPZODRAFT_163178</name>
</gene>